<evidence type="ECO:0000256" key="4">
    <source>
        <dbReference type="ARBA" id="ARBA00023163"/>
    </source>
</evidence>
<evidence type="ECO:0000313" key="6">
    <source>
        <dbReference type="EMBL" id="RDX01210.1"/>
    </source>
</evidence>
<protein>
    <submittedName>
        <fullName evidence="6">LacI family transcriptional regulator</fullName>
    </submittedName>
</protein>
<keyword evidence="1" id="KW-0678">Repressor</keyword>
<evidence type="ECO:0000259" key="5">
    <source>
        <dbReference type="PROSITE" id="PS50932"/>
    </source>
</evidence>
<reference evidence="7" key="1">
    <citation type="submission" date="2015-04" db="EMBL/GenBank/DDBJ databases">
        <authorList>
            <person name="Schardt J."/>
            <person name="Mueller-Herbst S."/>
            <person name="Scherer S."/>
            <person name="Huptas C."/>
        </authorList>
    </citation>
    <scope>NUCLEOTIDE SEQUENCE [LARGE SCALE GENOMIC DNA]</scope>
    <source>
        <strain evidence="7">Kiel-L1</strain>
    </source>
</reference>
<dbReference type="InterPro" id="IPR046335">
    <property type="entry name" value="LacI/GalR-like_sensor"/>
</dbReference>
<dbReference type="AlphaFoldDB" id="A0A3D8TQY3"/>
<comment type="caution">
    <text evidence="6">The sequence shown here is derived from an EMBL/GenBank/DDBJ whole genome shotgun (WGS) entry which is preliminary data.</text>
</comment>
<keyword evidence="7" id="KW-1185">Reference proteome</keyword>
<dbReference type="Pfam" id="PF13377">
    <property type="entry name" value="Peripla_BP_3"/>
    <property type="match status" value="1"/>
</dbReference>
<keyword evidence="3" id="KW-0238">DNA-binding</keyword>
<dbReference type="PANTHER" id="PTHR30146:SF95">
    <property type="entry name" value="RIBOSE OPERON REPRESSOR"/>
    <property type="match status" value="1"/>
</dbReference>
<accession>A0A3D8TQY3</accession>
<evidence type="ECO:0000313" key="7">
    <source>
        <dbReference type="Proteomes" id="UP000257055"/>
    </source>
</evidence>
<dbReference type="SUPFAM" id="SSF47413">
    <property type="entry name" value="lambda repressor-like DNA-binding domains"/>
    <property type="match status" value="1"/>
</dbReference>
<dbReference type="InterPro" id="IPR028082">
    <property type="entry name" value="Peripla_BP_I"/>
</dbReference>
<evidence type="ECO:0000256" key="1">
    <source>
        <dbReference type="ARBA" id="ARBA00022491"/>
    </source>
</evidence>
<dbReference type="Gene3D" id="1.10.260.40">
    <property type="entry name" value="lambda repressor-like DNA-binding domains"/>
    <property type="match status" value="1"/>
</dbReference>
<keyword evidence="4" id="KW-0804">Transcription</keyword>
<keyword evidence="2" id="KW-0805">Transcription regulation</keyword>
<proteinExistence type="predicted"/>
<dbReference type="InterPro" id="IPR000843">
    <property type="entry name" value="HTH_LacI"/>
</dbReference>
<gene>
    <name evidence="6" type="ORF">UR08_09735</name>
</gene>
<sequence length="339" mass="37679">MTKVSIKQIAELSGVSVATVSRVINNNGRFSEATRKKVLQAIEETGYQTNYVAKSLRMQKSNTIGILVPDITNYFFARTVQHIEETLFEHGYSTIICNTDRSLEKEKAYLEMLKAKMIDGLIVISGIKEFDLVDYSSMNIPVVCIDRKPTGKASSVFIASNHYEGAYLATKHLLEKGVKSPVILMQNRESSSSSERLKGFKAGLKEAGMPFRTDTNLLVVDSRKNVLRVEEKTRQLFLKAFSKLETCDGIFSINDDLAILALDCLKELGIAVPDQVKLIGFDDTLLSRHTSPKLSSVAQDTLKLAETTCENLLSLIQNPSLAVSKQQLVPVHLVERETT</sequence>
<name>A0A3D8TQY3_9LIST</name>
<dbReference type="Proteomes" id="UP000257055">
    <property type="component" value="Unassembled WGS sequence"/>
</dbReference>
<dbReference type="CDD" id="cd06291">
    <property type="entry name" value="PBP1_Qymf-like"/>
    <property type="match status" value="1"/>
</dbReference>
<dbReference type="InterPro" id="IPR010982">
    <property type="entry name" value="Lambda_DNA-bd_dom_sf"/>
</dbReference>
<dbReference type="GO" id="GO:0003700">
    <property type="term" value="F:DNA-binding transcription factor activity"/>
    <property type="evidence" value="ECO:0007669"/>
    <property type="project" value="TreeGrafter"/>
</dbReference>
<organism evidence="6 7">
    <name type="scientific">Listeria kieliensis</name>
    <dbReference type="NCBI Taxonomy" id="1621700"/>
    <lineage>
        <taxon>Bacteria</taxon>
        <taxon>Bacillati</taxon>
        <taxon>Bacillota</taxon>
        <taxon>Bacilli</taxon>
        <taxon>Bacillales</taxon>
        <taxon>Listeriaceae</taxon>
        <taxon>Listeria</taxon>
    </lineage>
</organism>
<dbReference type="SUPFAM" id="SSF53822">
    <property type="entry name" value="Periplasmic binding protein-like I"/>
    <property type="match status" value="1"/>
</dbReference>
<dbReference type="Pfam" id="PF00356">
    <property type="entry name" value="LacI"/>
    <property type="match status" value="1"/>
</dbReference>
<dbReference type="RefSeq" id="WP_115753460.1">
    <property type="nucleotide sequence ID" value="NZ_LARY01000002.1"/>
</dbReference>
<dbReference type="SMART" id="SM00354">
    <property type="entry name" value="HTH_LACI"/>
    <property type="match status" value="1"/>
</dbReference>
<dbReference type="EMBL" id="LARY01000002">
    <property type="protein sequence ID" value="RDX01210.1"/>
    <property type="molecule type" value="Genomic_DNA"/>
</dbReference>
<dbReference type="PANTHER" id="PTHR30146">
    <property type="entry name" value="LACI-RELATED TRANSCRIPTIONAL REPRESSOR"/>
    <property type="match status" value="1"/>
</dbReference>
<feature type="domain" description="HTH lacI-type" evidence="5">
    <location>
        <begin position="4"/>
        <end position="58"/>
    </location>
</feature>
<dbReference type="CDD" id="cd01392">
    <property type="entry name" value="HTH_LacI"/>
    <property type="match status" value="1"/>
</dbReference>
<dbReference type="PROSITE" id="PS50932">
    <property type="entry name" value="HTH_LACI_2"/>
    <property type="match status" value="1"/>
</dbReference>
<evidence type="ECO:0000256" key="2">
    <source>
        <dbReference type="ARBA" id="ARBA00023015"/>
    </source>
</evidence>
<dbReference type="Gene3D" id="3.40.50.2300">
    <property type="match status" value="2"/>
</dbReference>
<evidence type="ECO:0000256" key="3">
    <source>
        <dbReference type="ARBA" id="ARBA00023125"/>
    </source>
</evidence>
<dbReference type="GO" id="GO:0000976">
    <property type="term" value="F:transcription cis-regulatory region binding"/>
    <property type="evidence" value="ECO:0007669"/>
    <property type="project" value="TreeGrafter"/>
</dbReference>